<dbReference type="AlphaFoldDB" id="A0A7K4MHY0"/>
<feature type="transmembrane region" description="Helical" evidence="5">
    <location>
        <begin position="6"/>
        <end position="24"/>
    </location>
</feature>
<dbReference type="InterPro" id="IPR010920">
    <property type="entry name" value="LSM_dom_sf"/>
</dbReference>
<evidence type="ECO:0000256" key="1">
    <source>
        <dbReference type="ARBA" id="ARBA00004370"/>
    </source>
</evidence>
<name>A0A7K4MHY0_9ARCH</name>
<keyword evidence="4 5" id="KW-0472">Membrane</keyword>
<comment type="caution">
    <text evidence="7">The sequence shown here is derived from an EMBL/GenBank/DDBJ whole genome shotgun (WGS) entry which is preliminary data.</text>
</comment>
<dbReference type="EMBL" id="JACATE010000008">
    <property type="protein sequence ID" value="NWJ28806.1"/>
    <property type="molecule type" value="Genomic_DNA"/>
</dbReference>
<evidence type="ECO:0000256" key="4">
    <source>
        <dbReference type="ARBA" id="ARBA00023136"/>
    </source>
</evidence>
<sequence>MTQIVFAVISIIITISIMLIAKYIDRVKFKGLTGSHKIVVVVSMLAIAGELVYLSTSFGLLEYVFEIIASIGVGLVVLGITFQNKLKNAAAGLSIFLGPRVNLGDIIEIDNKVGVIKEIHLTKTIIELKNGNEMWIPNVKFDEEIIITHKENKQD</sequence>
<protein>
    <submittedName>
        <fullName evidence="7">Mechanosensitive ion channel</fullName>
    </submittedName>
</protein>
<feature type="domain" description="Mechanosensitive ion channel MscS" evidence="6">
    <location>
        <begin position="86"/>
        <end position="143"/>
    </location>
</feature>
<evidence type="ECO:0000313" key="8">
    <source>
        <dbReference type="Proteomes" id="UP000563820"/>
    </source>
</evidence>
<dbReference type="GO" id="GO:0016020">
    <property type="term" value="C:membrane"/>
    <property type="evidence" value="ECO:0007669"/>
    <property type="project" value="UniProtKB-SubCell"/>
</dbReference>
<keyword evidence="3 5" id="KW-1133">Transmembrane helix</keyword>
<proteinExistence type="predicted"/>
<keyword evidence="2 5" id="KW-0812">Transmembrane</keyword>
<feature type="transmembrane region" description="Helical" evidence="5">
    <location>
        <begin position="60"/>
        <end position="82"/>
    </location>
</feature>
<accession>A0A7K4MHY0</accession>
<dbReference type="Gene3D" id="2.30.30.60">
    <property type="match status" value="1"/>
</dbReference>
<reference evidence="7 8" key="1">
    <citation type="journal article" date="2019" name="Environ. Microbiol.">
        <title>Genomics insights into ecotype formation of ammonia-oxidizing archaea in the deep ocean.</title>
        <authorList>
            <person name="Wang Y."/>
            <person name="Huang J.M."/>
            <person name="Cui G.J."/>
            <person name="Nunoura T."/>
            <person name="Takaki Y."/>
            <person name="Li W.L."/>
            <person name="Li J."/>
            <person name="Gao Z.M."/>
            <person name="Takai K."/>
            <person name="Zhang A.Q."/>
            <person name="Stepanauskas R."/>
        </authorList>
    </citation>
    <scope>NUCLEOTIDE SEQUENCE [LARGE SCALE GENOMIC DNA]</scope>
    <source>
        <strain evidence="7 8">T1L11</strain>
    </source>
</reference>
<organism evidence="7 8">
    <name type="scientific">Marine Group I thaumarchaeote</name>
    <dbReference type="NCBI Taxonomy" id="2511932"/>
    <lineage>
        <taxon>Archaea</taxon>
        <taxon>Nitrososphaerota</taxon>
        <taxon>Marine Group I</taxon>
    </lineage>
</organism>
<dbReference type="Proteomes" id="UP000563820">
    <property type="component" value="Unassembled WGS sequence"/>
</dbReference>
<evidence type="ECO:0000256" key="3">
    <source>
        <dbReference type="ARBA" id="ARBA00022989"/>
    </source>
</evidence>
<dbReference type="InterPro" id="IPR006685">
    <property type="entry name" value="MscS_channel_2nd"/>
</dbReference>
<dbReference type="SUPFAM" id="SSF50182">
    <property type="entry name" value="Sm-like ribonucleoproteins"/>
    <property type="match status" value="1"/>
</dbReference>
<evidence type="ECO:0000259" key="6">
    <source>
        <dbReference type="Pfam" id="PF00924"/>
    </source>
</evidence>
<evidence type="ECO:0000313" key="7">
    <source>
        <dbReference type="EMBL" id="NWJ28806.1"/>
    </source>
</evidence>
<evidence type="ECO:0000256" key="2">
    <source>
        <dbReference type="ARBA" id="ARBA00022692"/>
    </source>
</evidence>
<comment type="subcellular location">
    <subcellularLocation>
        <location evidence="1">Membrane</location>
    </subcellularLocation>
</comment>
<dbReference type="Pfam" id="PF00924">
    <property type="entry name" value="MS_channel_2nd"/>
    <property type="match status" value="1"/>
</dbReference>
<dbReference type="GO" id="GO:0055085">
    <property type="term" value="P:transmembrane transport"/>
    <property type="evidence" value="ECO:0007669"/>
    <property type="project" value="InterPro"/>
</dbReference>
<dbReference type="InterPro" id="IPR023408">
    <property type="entry name" value="MscS_beta-dom_sf"/>
</dbReference>
<evidence type="ECO:0000256" key="5">
    <source>
        <dbReference type="SAM" id="Phobius"/>
    </source>
</evidence>
<feature type="transmembrane region" description="Helical" evidence="5">
    <location>
        <begin position="36"/>
        <end position="54"/>
    </location>
</feature>
<gene>
    <name evidence="7" type="ORF">HX848_05425</name>
</gene>